<sequence length="280" mass="32010">MIIKKRRKPLPLEKLDAAIPRLSPQFHDWQNIKSDAAIMQKGYTGELKVDYHLEYLANQYTILQDVYLKVNGKNFQIDSAIIAEHAIYLVDAKNYSGTITFDTILKQLTRSDGKMESGYEYPITQVENQRFHLQNLLSQQHLTNIPIFCLIAISEPSTVIKVIGDTESLSKIVAHGARVPSMILEKEQQLKQEGYRKLSHRKIGNHILNLCGTFDKNSIKQYNIKPTDLMPGVFCPECGKLGMERIYGSWHCDKCDNYSKTAHLSALSDYLLLVKTLYDE</sequence>
<accession>A0ABV9DGI5</accession>
<reference evidence="3" key="1">
    <citation type="journal article" date="2019" name="Int. J. Syst. Evol. Microbiol.">
        <title>The Global Catalogue of Microorganisms (GCM) 10K type strain sequencing project: providing services to taxonomists for standard genome sequencing and annotation.</title>
        <authorList>
            <consortium name="The Broad Institute Genomics Platform"/>
            <consortium name="The Broad Institute Genome Sequencing Center for Infectious Disease"/>
            <person name="Wu L."/>
            <person name="Ma J."/>
        </authorList>
    </citation>
    <scope>NUCLEOTIDE SEQUENCE [LARGE SCALE GENOMIC DNA]</scope>
    <source>
        <strain evidence="3">CGMCC 4.7426</strain>
    </source>
</reference>
<gene>
    <name evidence="2" type="ORF">ACFO3D_07010</name>
</gene>
<dbReference type="EMBL" id="JBHSFU010000004">
    <property type="protein sequence ID" value="MFC4557956.1"/>
    <property type="molecule type" value="Genomic_DNA"/>
</dbReference>
<keyword evidence="3" id="KW-1185">Reference proteome</keyword>
<comment type="caution">
    <text evidence="2">The sequence shown here is derived from an EMBL/GenBank/DDBJ whole genome shotgun (WGS) entry which is preliminary data.</text>
</comment>
<organism evidence="2 3">
    <name type="scientific">Virgibacillus kekensis</name>
    <dbReference type="NCBI Taxonomy" id="202261"/>
    <lineage>
        <taxon>Bacteria</taxon>
        <taxon>Bacillati</taxon>
        <taxon>Bacillota</taxon>
        <taxon>Bacilli</taxon>
        <taxon>Bacillales</taxon>
        <taxon>Bacillaceae</taxon>
        <taxon>Virgibacillus</taxon>
    </lineage>
</organism>
<evidence type="ECO:0000313" key="3">
    <source>
        <dbReference type="Proteomes" id="UP001595989"/>
    </source>
</evidence>
<evidence type="ECO:0000313" key="2">
    <source>
        <dbReference type="EMBL" id="MFC4557956.1"/>
    </source>
</evidence>
<proteinExistence type="predicted"/>
<feature type="domain" description="NERD" evidence="1">
    <location>
        <begin position="41"/>
        <end position="156"/>
    </location>
</feature>
<dbReference type="Pfam" id="PF08378">
    <property type="entry name" value="NERD"/>
    <property type="match status" value="1"/>
</dbReference>
<evidence type="ECO:0000259" key="1">
    <source>
        <dbReference type="PROSITE" id="PS50965"/>
    </source>
</evidence>
<dbReference type="PROSITE" id="PS50965">
    <property type="entry name" value="NERD"/>
    <property type="match status" value="1"/>
</dbReference>
<dbReference type="Proteomes" id="UP001595989">
    <property type="component" value="Unassembled WGS sequence"/>
</dbReference>
<dbReference type="RefSeq" id="WP_390294189.1">
    <property type="nucleotide sequence ID" value="NZ_JBHSFU010000004.1"/>
</dbReference>
<protein>
    <submittedName>
        <fullName evidence="2">Nuclease-related domain-containing protein</fullName>
    </submittedName>
</protein>
<dbReference type="InterPro" id="IPR011528">
    <property type="entry name" value="NERD"/>
</dbReference>
<name>A0ABV9DGI5_9BACI</name>